<evidence type="ECO:0000256" key="6">
    <source>
        <dbReference type="RuleBase" id="RU361157"/>
    </source>
</evidence>
<keyword evidence="6" id="KW-0813">Transport</keyword>
<keyword evidence="3 6" id="KW-1133">Transmembrane helix</keyword>
<accession>X5E8E2</accession>
<evidence type="ECO:0000259" key="7">
    <source>
        <dbReference type="PROSITE" id="PS51012"/>
    </source>
</evidence>
<dbReference type="PIRSF" id="PIRSF006648">
    <property type="entry name" value="DrrB"/>
    <property type="match status" value="1"/>
</dbReference>
<feature type="transmembrane region" description="Helical" evidence="6">
    <location>
        <begin position="149"/>
        <end position="174"/>
    </location>
</feature>
<dbReference type="GO" id="GO:0140359">
    <property type="term" value="F:ABC-type transporter activity"/>
    <property type="evidence" value="ECO:0007669"/>
    <property type="project" value="InterPro"/>
</dbReference>
<feature type="transmembrane region" description="Helical" evidence="6">
    <location>
        <begin position="37"/>
        <end position="61"/>
    </location>
</feature>
<reference evidence="8 9" key="1">
    <citation type="journal article" date="2015" name="Int. J. Syst. Evol. Microbiol.">
        <title>Revisiting Corynebacterium glyciniphilum (ex Kubota et al., 1972) sp. nov., nom. rev., isolated from putrefied banana.</title>
        <authorList>
            <person name="Al-Dilaimi A."/>
            <person name="Bednarz H."/>
            <person name="Lomker A."/>
            <person name="Niehaus K."/>
            <person name="Kalinowski J."/>
            <person name="Ruckert C."/>
        </authorList>
    </citation>
    <scope>NUCLEOTIDE SEQUENCE [LARGE SCALE GENOMIC DNA]</scope>
    <source>
        <strain evidence="8">AJ 3170</strain>
    </source>
</reference>
<protein>
    <recommendedName>
        <fullName evidence="6">Transport permease protein</fullName>
    </recommendedName>
</protein>
<evidence type="ECO:0000256" key="2">
    <source>
        <dbReference type="ARBA" id="ARBA00022692"/>
    </source>
</evidence>
<dbReference type="KEGG" id="cgy:CGLY_02465"/>
<keyword evidence="6" id="KW-1003">Cell membrane</keyword>
<dbReference type="Proteomes" id="UP000023703">
    <property type="component" value="Chromosome"/>
</dbReference>
<dbReference type="OrthoDB" id="26267at2"/>
<keyword evidence="4 6" id="KW-0472">Membrane</keyword>
<evidence type="ECO:0000313" key="9">
    <source>
        <dbReference type="Proteomes" id="UP000023703"/>
    </source>
</evidence>
<dbReference type="InterPro" id="IPR013525">
    <property type="entry name" value="ABC2_TM"/>
</dbReference>
<evidence type="ECO:0000313" key="8">
    <source>
        <dbReference type="EMBL" id="AHW62941.1"/>
    </source>
</evidence>
<evidence type="ECO:0000256" key="1">
    <source>
        <dbReference type="ARBA" id="ARBA00004141"/>
    </source>
</evidence>
<evidence type="ECO:0000256" key="4">
    <source>
        <dbReference type="ARBA" id="ARBA00023136"/>
    </source>
</evidence>
<dbReference type="InterPro" id="IPR052902">
    <property type="entry name" value="ABC-2_transporter"/>
</dbReference>
<name>X5E8E2_9CORY</name>
<dbReference type="Pfam" id="PF01061">
    <property type="entry name" value="ABC2_membrane"/>
    <property type="match status" value="1"/>
</dbReference>
<dbReference type="InterPro" id="IPR000412">
    <property type="entry name" value="ABC_2_transport"/>
</dbReference>
<comment type="subcellular location">
    <subcellularLocation>
        <location evidence="6">Cell membrane</location>
        <topology evidence="6">Multi-pass membrane protein</topology>
    </subcellularLocation>
    <subcellularLocation>
        <location evidence="1">Membrane</location>
        <topology evidence="1">Multi-pass membrane protein</topology>
    </subcellularLocation>
</comment>
<gene>
    <name evidence="8" type="ORF">CGLY_02465</name>
</gene>
<dbReference type="GO" id="GO:0046677">
    <property type="term" value="P:response to antibiotic"/>
    <property type="evidence" value="ECO:0007669"/>
    <property type="project" value="UniProtKB-KW"/>
</dbReference>
<comment type="similarity">
    <text evidence="6">Belongs to the ABC-2 integral membrane protein family.</text>
</comment>
<feature type="transmembrane region" description="Helical" evidence="6">
    <location>
        <begin position="181"/>
        <end position="199"/>
    </location>
</feature>
<keyword evidence="2 6" id="KW-0812">Transmembrane</keyword>
<feature type="transmembrane region" description="Helical" evidence="6">
    <location>
        <begin position="241"/>
        <end position="260"/>
    </location>
</feature>
<keyword evidence="9" id="KW-1185">Reference proteome</keyword>
<organism evidence="8 9">
    <name type="scientific">Corynebacterium glyciniphilum AJ 3170</name>
    <dbReference type="NCBI Taxonomy" id="1404245"/>
    <lineage>
        <taxon>Bacteria</taxon>
        <taxon>Bacillati</taxon>
        <taxon>Actinomycetota</taxon>
        <taxon>Actinomycetes</taxon>
        <taxon>Mycobacteriales</taxon>
        <taxon>Corynebacteriaceae</taxon>
        <taxon>Corynebacterium</taxon>
    </lineage>
</organism>
<feature type="transmembrane region" description="Helical" evidence="6">
    <location>
        <begin position="73"/>
        <end position="95"/>
    </location>
</feature>
<proteinExistence type="inferred from homology"/>
<dbReference type="AlphaFoldDB" id="X5E8E2"/>
<dbReference type="InterPro" id="IPR047817">
    <property type="entry name" value="ABC2_TM_bact-type"/>
</dbReference>
<dbReference type="eggNOG" id="COG0842">
    <property type="taxonomic scope" value="Bacteria"/>
</dbReference>
<dbReference type="STRING" id="1404245.CGLY_02465"/>
<evidence type="ECO:0000256" key="5">
    <source>
        <dbReference type="ARBA" id="ARBA00023251"/>
    </source>
</evidence>
<dbReference type="EMBL" id="CP006842">
    <property type="protein sequence ID" value="AHW62941.1"/>
    <property type="molecule type" value="Genomic_DNA"/>
</dbReference>
<keyword evidence="5" id="KW-0046">Antibiotic resistance</keyword>
<dbReference type="PANTHER" id="PTHR43027:SF1">
    <property type="entry name" value="DOXORUBICIN RESISTANCE ABC TRANSPORTER PERMEASE PROTEIN DRRC-RELATED"/>
    <property type="match status" value="1"/>
</dbReference>
<feature type="domain" description="ABC transmembrane type-2" evidence="7">
    <location>
        <begin position="37"/>
        <end position="263"/>
    </location>
</feature>
<dbReference type="GO" id="GO:0043190">
    <property type="term" value="C:ATP-binding cassette (ABC) transporter complex"/>
    <property type="evidence" value="ECO:0007669"/>
    <property type="project" value="InterPro"/>
</dbReference>
<dbReference type="PANTHER" id="PTHR43027">
    <property type="entry name" value="DOXORUBICIN RESISTANCE ABC TRANSPORTER PERMEASE PROTEIN DRRC-RELATED"/>
    <property type="match status" value="1"/>
</dbReference>
<dbReference type="RefSeq" id="WP_038545864.1">
    <property type="nucleotide sequence ID" value="NZ_CP006842.1"/>
</dbReference>
<dbReference type="PROSITE" id="PS51012">
    <property type="entry name" value="ABC_TM2"/>
    <property type="match status" value="1"/>
</dbReference>
<dbReference type="HOGENOM" id="CLU_039483_2_1_11"/>
<feature type="transmembrane region" description="Helical" evidence="6">
    <location>
        <begin position="116"/>
        <end position="143"/>
    </location>
</feature>
<sequence>MSTTTHTSPPQRTSASVLDAVALHAGRTLRGWSRTPAILAQSLGMPVAMLLIIAFMFGNAIEMATGRPAVQGLVPLMICTGPMFAGATSAAGLVTERQEGLFTRFRTLPGVTVSPLIGRVLAEVIRGTVGAALILTTGLFMGYRLENPLAVPGILALAALVSLAFSCFLTWVGVVARTPEATVSALPVMMIMMFCNSGFMPVEGFPSYMQGIVRSNPLSTVVEAMNVCAGTAGADSSVVPALLWLIGGAAVGTLLLATTATRHR</sequence>
<evidence type="ECO:0000256" key="3">
    <source>
        <dbReference type="ARBA" id="ARBA00022989"/>
    </source>
</evidence>